<dbReference type="InterPro" id="IPR007627">
    <property type="entry name" value="RNA_pol_sigma70_r2"/>
</dbReference>
<proteinExistence type="inferred from homology"/>
<dbReference type="Proteomes" id="UP000403266">
    <property type="component" value="Unassembled WGS sequence"/>
</dbReference>
<evidence type="ECO:0000259" key="7">
    <source>
        <dbReference type="Pfam" id="PF08281"/>
    </source>
</evidence>
<dbReference type="GO" id="GO:0016987">
    <property type="term" value="F:sigma factor activity"/>
    <property type="evidence" value="ECO:0007669"/>
    <property type="project" value="UniProtKB-KW"/>
</dbReference>
<dbReference type="InterPro" id="IPR013325">
    <property type="entry name" value="RNA_pol_sigma_r2"/>
</dbReference>
<dbReference type="InterPro" id="IPR039425">
    <property type="entry name" value="RNA_pol_sigma-70-like"/>
</dbReference>
<evidence type="ECO:0000256" key="2">
    <source>
        <dbReference type="ARBA" id="ARBA00023015"/>
    </source>
</evidence>
<keyword evidence="3" id="KW-0731">Sigma factor</keyword>
<comment type="similarity">
    <text evidence="1">Belongs to the sigma-70 factor family. ECF subfamily.</text>
</comment>
<name>A0A5N7MSM3_9HYPH</name>
<dbReference type="InterPro" id="IPR013249">
    <property type="entry name" value="RNA_pol_sigma70_r4_t2"/>
</dbReference>
<dbReference type="Gene3D" id="1.10.10.10">
    <property type="entry name" value="Winged helix-like DNA-binding domain superfamily/Winged helix DNA-binding domain"/>
    <property type="match status" value="1"/>
</dbReference>
<keyword evidence="5" id="KW-0804">Transcription</keyword>
<keyword evidence="4" id="KW-0238">DNA-binding</keyword>
<protein>
    <submittedName>
        <fullName evidence="8">Sigma-70 family RNA polymerase sigma factor</fullName>
    </submittedName>
</protein>
<keyword evidence="2" id="KW-0805">Transcription regulation</keyword>
<evidence type="ECO:0000313" key="9">
    <source>
        <dbReference type="Proteomes" id="UP000403266"/>
    </source>
</evidence>
<dbReference type="InterPro" id="IPR013324">
    <property type="entry name" value="RNA_pol_sigma_r3/r4-like"/>
</dbReference>
<dbReference type="NCBIfam" id="NF009191">
    <property type="entry name" value="PRK12539.1"/>
    <property type="match status" value="1"/>
</dbReference>
<keyword evidence="9" id="KW-1185">Reference proteome</keyword>
<dbReference type="InterPro" id="IPR014284">
    <property type="entry name" value="RNA_pol_sigma-70_dom"/>
</dbReference>
<dbReference type="PANTHER" id="PTHR43133">
    <property type="entry name" value="RNA POLYMERASE ECF-TYPE SIGMA FACTO"/>
    <property type="match status" value="1"/>
</dbReference>
<accession>A0A5N7MSM3</accession>
<organism evidence="8 9">
    <name type="scientific">Microvirga tunisiensis</name>
    <dbReference type="NCBI Taxonomy" id="2108360"/>
    <lineage>
        <taxon>Bacteria</taxon>
        <taxon>Pseudomonadati</taxon>
        <taxon>Pseudomonadota</taxon>
        <taxon>Alphaproteobacteria</taxon>
        <taxon>Hyphomicrobiales</taxon>
        <taxon>Methylobacteriaceae</taxon>
        <taxon>Microvirga</taxon>
    </lineage>
</organism>
<reference evidence="8 9" key="1">
    <citation type="journal article" date="2019" name="Syst. Appl. Microbiol.">
        <title>Microvirga tunisiensis sp. nov., a root nodule symbiotic bacterium isolated from Lupinus micranthus and L. luteus grown in Northern Tunisia.</title>
        <authorList>
            <person name="Msaddak A."/>
            <person name="Rejili M."/>
            <person name="Duran D."/>
            <person name="Mars M."/>
            <person name="Palacios J.M."/>
            <person name="Ruiz-Argueso T."/>
            <person name="Rey L."/>
            <person name="Imperial J."/>
        </authorList>
    </citation>
    <scope>NUCLEOTIDE SEQUENCE [LARGE SCALE GENOMIC DNA]</scope>
    <source>
        <strain evidence="8 9">Lmie10</strain>
    </source>
</reference>
<evidence type="ECO:0000256" key="1">
    <source>
        <dbReference type="ARBA" id="ARBA00010641"/>
    </source>
</evidence>
<dbReference type="NCBIfam" id="TIGR02937">
    <property type="entry name" value="sigma70-ECF"/>
    <property type="match status" value="1"/>
</dbReference>
<dbReference type="PANTHER" id="PTHR43133:SF58">
    <property type="entry name" value="ECF RNA POLYMERASE SIGMA FACTOR SIGD"/>
    <property type="match status" value="1"/>
</dbReference>
<evidence type="ECO:0000256" key="4">
    <source>
        <dbReference type="ARBA" id="ARBA00023125"/>
    </source>
</evidence>
<dbReference type="GO" id="GO:0003677">
    <property type="term" value="F:DNA binding"/>
    <property type="evidence" value="ECO:0007669"/>
    <property type="project" value="UniProtKB-KW"/>
</dbReference>
<sequence>MAMLESRLRSLMLAGLAGDAASYRLVLTELSRHLRRYFLRRMGHDLAADCEDLVQETLMALHASRATYDTSRPFTAWFHAIARYKLMDYFRQSKLRPTVPIDGIEGLFADDEIDAATARHDMDRLLETVPAQMRGLIRTVKIEGQSIADAAACSGLSESAVKVSIHRGLKALAARLRRQPE</sequence>
<comment type="caution">
    <text evidence="8">The sequence shown here is derived from an EMBL/GenBank/DDBJ whole genome shotgun (WGS) entry which is preliminary data.</text>
</comment>
<dbReference type="EMBL" id="VOSK01000280">
    <property type="protein sequence ID" value="MPR29868.1"/>
    <property type="molecule type" value="Genomic_DNA"/>
</dbReference>
<feature type="domain" description="RNA polymerase sigma factor 70 region 4 type 2" evidence="7">
    <location>
        <begin position="121"/>
        <end position="172"/>
    </location>
</feature>
<dbReference type="Pfam" id="PF08281">
    <property type="entry name" value="Sigma70_r4_2"/>
    <property type="match status" value="1"/>
</dbReference>
<dbReference type="AlphaFoldDB" id="A0A5N7MSM3"/>
<dbReference type="Pfam" id="PF04542">
    <property type="entry name" value="Sigma70_r2"/>
    <property type="match status" value="1"/>
</dbReference>
<feature type="domain" description="RNA polymerase sigma-70 region 2" evidence="6">
    <location>
        <begin position="33"/>
        <end position="94"/>
    </location>
</feature>
<gene>
    <name evidence="8" type="ORF">FS320_33595</name>
</gene>
<dbReference type="SUPFAM" id="SSF88946">
    <property type="entry name" value="Sigma2 domain of RNA polymerase sigma factors"/>
    <property type="match status" value="1"/>
</dbReference>
<evidence type="ECO:0000256" key="5">
    <source>
        <dbReference type="ARBA" id="ARBA00023163"/>
    </source>
</evidence>
<dbReference type="Gene3D" id="1.10.1740.10">
    <property type="match status" value="1"/>
</dbReference>
<evidence type="ECO:0000313" key="8">
    <source>
        <dbReference type="EMBL" id="MPR29868.1"/>
    </source>
</evidence>
<evidence type="ECO:0000259" key="6">
    <source>
        <dbReference type="Pfam" id="PF04542"/>
    </source>
</evidence>
<dbReference type="SUPFAM" id="SSF88659">
    <property type="entry name" value="Sigma3 and sigma4 domains of RNA polymerase sigma factors"/>
    <property type="match status" value="1"/>
</dbReference>
<evidence type="ECO:0000256" key="3">
    <source>
        <dbReference type="ARBA" id="ARBA00023082"/>
    </source>
</evidence>
<dbReference type="InterPro" id="IPR036388">
    <property type="entry name" value="WH-like_DNA-bd_sf"/>
</dbReference>
<dbReference type="GO" id="GO:0006352">
    <property type="term" value="P:DNA-templated transcription initiation"/>
    <property type="evidence" value="ECO:0007669"/>
    <property type="project" value="InterPro"/>
</dbReference>